<organism evidence="3 4">
    <name type="scientific">Tenggerimyces flavus</name>
    <dbReference type="NCBI Taxonomy" id="1708749"/>
    <lineage>
        <taxon>Bacteria</taxon>
        <taxon>Bacillati</taxon>
        <taxon>Actinomycetota</taxon>
        <taxon>Actinomycetes</taxon>
        <taxon>Propionibacteriales</taxon>
        <taxon>Nocardioidaceae</taxon>
        <taxon>Tenggerimyces</taxon>
    </lineage>
</organism>
<comment type="caution">
    <text evidence="3">The sequence shown here is derived from an EMBL/GenBank/DDBJ whole genome shotgun (WGS) entry which is preliminary data.</text>
</comment>
<keyword evidence="1 3" id="KW-0808">Transferase</keyword>
<evidence type="ECO:0000256" key="1">
    <source>
        <dbReference type="ARBA" id="ARBA00022679"/>
    </source>
</evidence>
<dbReference type="SUPFAM" id="SSF55729">
    <property type="entry name" value="Acyl-CoA N-acyltransferases (Nat)"/>
    <property type="match status" value="1"/>
</dbReference>
<dbReference type="CDD" id="cd04301">
    <property type="entry name" value="NAT_SF"/>
    <property type="match status" value="1"/>
</dbReference>
<gene>
    <name evidence="3" type="ORF">ACFOUW_11815</name>
</gene>
<evidence type="ECO:0000259" key="2">
    <source>
        <dbReference type="PROSITE" id="PS51186"/>
    </source>
</evidence>
<dbReference type="Gene3D" id="3.40.630.30">
    <property type="match status" value="1"/>
</dbReference>
<evidence type="ECO:0000313" key="4">
    <source>
        <dbReference type="Proteomes" id="UP001595699"/>
    </source>
</evidence>
<keyword evidence="3" id="KW-0012">Acyltransferase</keyword>
<dbReference type="Proteomes" id="UP001595699">
    <property type="component" value="Unassembled WGS sequence"/>
</dbReference>
<name>A0ABV7Y9H6_9ACTN</name>
<feature type="domain" description="N-acetyltransferase" evidence="2">
    <location>
        <begin position="3"/>
        <end position="178"/>
    </location>
</feature>
<proteinExistence type="predicted"/>
<keyword evidence="4" id="KW-1185">Reference proteome</keyword>
<dbReference type="InterPro" id="IPR016181">
    <property type="entry name" value="Acyl_CoA_acyltransferase"/>
</dbReference>
<dbReference type="GO" id="GO:0016746">
    <property type="term" value="F:acyltransferase activity"/>
    <property type="evidence" value="ECO:0007669"/>
    <property type="project" value="UniProtKB-KW"/>
</dbReference>
<dbReference type="InterPro" id="IPR000182">
    <property type="entry name" value="GNAT_dom"/>
</dbReference>
<dbReference type="RefSeq" id="WP_205113992.1">
    <property type="nucleotide sequence ID" value="NZ_JAFBCM010000001.1"/>
</dbReference>
<accession>A0ABV7Y9H6</accession>
<dbReference type="Pfam" id="PF00583">
    <property type="entry name" value="Acetyltransf_1"/>
    <property type="match status" value="1"/>
</dbReference>
<dbReference type="EMBL" id="JBHRZH010000009">
    <property type="protein sequence ID" value="MFC3761527.1"/>
    <property type="molecule type" value="Genomic_DNA"/>
</dbReference>
<dbReference type="EC" id="2.3.-.-" evidence="3"/>
<reference evidence="4" key="1">
    <citation type="journal article" date="2019" name="Int. J. Syst. Evol. Microbiol.">
        <title>The Global Catalogue of Microorganisms (GCM) 10K type strain sequencing project: providing services to taxonomists for standard genome sequencing and annotation.</title>
        <authorList>
            <consortium name="The Broad Institute Genomics Platform"/>
            <consortium name="The Broad Institute Genome Sequencing Center for Infectious Disease"/>
            <person name="Wu L."/>
            <person name="Ma J."/>
        </authorList>
    </citation>
    <scope>NUCLEOTIDE SEQUENCE [LARGE SCALE GENOMIC DNA]</scope>
    <source>
        <strain evidence="4">CGMCC 4.7241</strain>
    </source>
</reference>
<dbReference type="PROSITE" id="PS51186">
    <property type="entry name" value="GNAT"/>
    <property type="match status" value="1"/>
</dbReference>
<dbReference type="PANTHER" id="PTHR13947">
    <property type="entry name" value="GNAT FAMILY N-ACETYLTRANSFERASE"/>
    <property type="match status" value="1"/>
</dbReference>
<dbReference type="InterPro" id="IPR050769">
    <property type="entry name" value="NAT_camello-type"/>
</dbReference>
<protein>
    <submittedName>
        <fullName evidence="3">GNAT family N-acetyltransferase</fullName>
        <ecNumber evidence="3">2.3.-.-</ecNumber>
    </submittedName>
</protein>
<evidence type="ECO:0000313" key="3">
    <source>
        <dbReference type="EMBL" id="MFC3761527.1"/>
    </source>
</evidence>
<sequence length="189" mass="19880">MELSIRAATVSDAEAMGRVFVDSFYAGHRGQLPDWLLDTRTYEVSRNGWARTLASPSPGEYVYVAVLDGAIAGVGMVGPAVPWPPDDVARSASLTGECYALYVAPSLQGKGVGGALLRGLAARLAADGVARLVLGVLSVNAPARGFYAAMGGRLLGERDTFDEGVRLDESVYAWDDIRTLLSSAADGSR</sequence>
<dbReference type="PANTHER" id="PTHR13947:SF37">
    <property type="entry name" value="LD18367P"/>
    <property type="match status" value="1"/>
</dbReference>